<evidence type="ECO:0000259" key="6">
    <source>
        <dbReference type="PROSITE" id="PS50045"/>
    </source>
</evidence>
<accession>A0A2A5JPN3</accession>
<dbReference type="SMART" id="SM00382">
    <property type="entry name" value="AAA"/>
    <property type="match status" value="1"/>
</dbReference>
<feature type="domain" description="Sigma-54 factor interaction" evidence="6">
    <location>
        <begin position="194"/>
        <end position="423"/>
    </location>
</feature>
<evidence type="ECO:0000256" key="3">
    <source>
        <dbReference type="ARBA" id="ARBA00023015"/>
    </source>
</evidence>
<dbReference type="PANTHER" id="PTHR32071">
    <property type="entry name" value="TRANSCRIPTIONAL REGULATORY PROTEIN"/>
    <property type="match status" value="1"/>
</dbReference>
<dbReference type="CDD" id="cd00009">
    <property type="entry name" value="AAA"/>
    <property type="match status" value="1"/>
</dbReference>
<evidence type="ECO:0000256" key="1">
    <source>
        <dbReference type="ARBA" id="ARBA00022741"/>
    </source>
</evidence>
<dbReference type="PROSITE" id="PS50045">
    <property type="entry name" value="SIGMA54_INTERACT_4"/>
    <property type="match status" value="1"/>
</dbReference>
<organism evidence="7 8">
    <name type="scientific">Pseudoalteromonas piscicida</name>
    <dbReference type="NCBI Taxonomy" id="43662"/>
    <lineage>
        <taxon>Bacteria</taxon>
        <taxon>Pseudomonadati</taxon>
        <taxon>Pseudomonadota</taxon>
        <taxon>Gammaproteobacteria</taxon>
        <taxon>Alteromonadales</taxon>
        <taxon>Pseudoalteromonadaceae</taxon>
        <taxon>Pseudoalteromonas</taxon>
    </lineage>
</organism>
<evidence type="ECO:0000256" key="2">
    <source>
        <dbReference type="ARBA" id="ARBA00022840"/>
    </source>
</evidence>
<keyword evidence="8" id="KW-1185">Reference proteome</keyword>
<dbReference type="NCBIfam" id="NF003451">
    <property type="entry name" value="PRK05022.1"/>
    <property type="match status" value="1"/>
</dbReference>
<dbReference type="PANTHER" id="PTHR32071:SF35">
    <property type="entry name" value="ANAEROBIC NITRIC OXIDE REDUCTASE TRANSCRIPTION REGULATOR NORR"/>
    <property type="match status" value="1"/>
</dbReference>
<dbReference type="Pfam" id="PF00158">
    <property type="entry name" value="Sigma54_activat"/>
    <property type="match status" value="1"/>
</dbReference>
<keyword evidence="3" id="KW-0805">Transcription regulation</keyword>
<sequence length="520" mass="57317">MNSLELSKLLELSMSLSRFAQNGGGSTLKHYAKTLLSALSQCVTADAIAVLYGDQQALTILACSGLSADAVGRRFLLTEQPRLKAIYDSEEVVSFSAQSELADPYDGLLLAEENRLPVHACMGFKVALKNNTVLVTFDSLKPDSFEYLSDVYMKTLQAIVSSNTARVYEAVRLYEHTRAQAHSQPQKTSTKQILVGESELMQSLKAEIELVASSEFNVLIQGDTGTGKELVAKHVHLHSQRKDAPFVQINCAALPDSIAESELFGHKKGAFTGADKDRSGKFTIADGGTLFLDEVGELSSSLQSKLLRVLQSGEVQAVGSDSISVVDVRVVAATNRDLKAEVKRGKFRADLYHRLSVYPLHVPRLQERLDDIPLLVGFFLEQLRATLNVKQVVMDKQALGCLLHYDWPGNVRELEHCVSRAALKAKHQQWQADIIEIHEVDISSSHKQDTTPQSSSPEFDTTAPLTMKSAVEALQKDMIIKAMERNALNWSAAARALDMDRANLVRLAKRLGLDMKKQLI</sequence>
<dbReference type="GO" id="GO:0043565">
    <property type="term" value="F:sequence-specific DNA binding"/>
    <property type="evidence" value="ECO:0007669"/>
    <property type="project" value="InterPro"/>
</dbReference>
<dbReference type="PROSITE" id="PS00675">
    <property type="entry name" value="SIGMA54_INTERACT_1"/>
    <property type="match status" value="1"/>
</dbReference>
<dbReference type="RefSeq" id="WP_099642444.1">
    <property type="nucleotide sequence ID" value="NZ_NKHF01000056.1"/>
</dbReference>
<name>A0A2A5JPN3_PSEO7</name>
<dbReference type="InterPro" id="IPR025662">
    <property type="entry name" value="Sigma_54_int_dom_ATP-bd_1"/>
</dbReference>
<keyword evidence="1" id="KW-0547">Nucleotide-binding</keyword>
<evidence type="ECO:0000256" key="4">
    <source>
        <dbReference type="ARBA" id="ARBA00023125"/>
    </source>
</evidence>
<dbReference type="EMBL" id="NKHF01000056">
    <property type="protein sequence ID" value="PCK31337.1"/>
    <property type="molecule type" value="Genomic_DNA"/>
</dbReference>
<evidence type="ECO:0000313" key="7">
    <source>
        <dbReference type="EMBL" id="PCK31337.1"/>
    </source>
</evidence>
<dbReference type="InterPro" id="IPR027417">
    <property type="entry name" value="P-loop_NTPase"/>
</dbReference>
<dbReference type="OrthoDB" id="9804019at2"/>
<dbReference type="GO" id="GO:0006355">
    <property type="term" value="P:regulation of DNA-templated transcription"/>
    <property type="evidence" value="ECO:0007669"/>
    <property type="project" value="InterPro"/>
</dbReference>
<dbReference type="Gene3D" id="3.40.50.300">
    <property type="entry name" value="P-loop containing nucleotide triphosphate hydrolases"/>
    <property type="match status" value="1"/>
</dbReference>
<reference evidence="8" key="1">
    <citation type="journal article" date="2019" name="Genome Announc.">
        <title>Draft Genome Sequence of Pseudoalteromonas piscicida Strain 36Y ROTHPW, an Hypersaline Seawater Isolate from the South Coast of Sonora, Mexico.</title>
        <authorList>
            <person name="Sanchez-Diaz R."/>
            <person name="Molina-Garza Z.J."/>
            <person name="Cruz-Suarez L.E."/>
            <person name="Selvin J."/>
            <person name="Kiran G.S."/>
            <person name="Ibarra-Gamez J.C."/>
            <person name="Gomez-Gil B."/>
            <person name="Galaviz-Silva L."/>
        </authorList>
    </citation>
    <scope>NUCLEOTIDE SEQUENCE [LARGE SCALE GENOMIC DNA]</scope>
    <source>
        <strain evidence="8">36Y_RITHPW</strain>
    </source>
</reference>
<dbReference type="SUPFAM" id="SSF52540">
    <property type="entry name" value="P-loop containing nucleoside triphosphate hydrolases"/>
    <property type="match status" value="1"/>
</dbReference>
<dbReference type="Pfam" id="PF02954">
    <property type="entry name" value="HTH_8"/>
    <property type="match status" value="1"/>
</dbReference>
<dbReference type="InterPro" id="IPR002078">
    <property type="entry name" value="Sigma_54_int"/>
</dbReference>
<dbReference type="Gene3D" id="1.10.8.60">
    <property type="match status" value="1"/>
</dbReference>
<dbReference type="PROSITE" id="PS00676">
    <property type="entry name" value="SIGMA54_INTERACT_2"/>
    <property type="match status" value="1"/>
</dbReference>
<evidence type="ECO:0000256" key="5">
    <source>
        <dbReference type="ARBA" id="ARBA00023163"/>
    </source>
</evidence>
<dbReference type="InterPro" id="IPR003593">
    <property type="entry name" value="AAA+_ATPase"/>
</dbReference>
<dbReference type="SUPFAM" id="SSF46689">
    <property type="entry name" value="Homeodomain-like"/>
    <property type="match status" value="1"/>
</dbReference>
<dbReference type="InterPro" id="IPR009057">
    <property type="entry name" value="Homeodomain-like_sf"/>
</dbReference>
<keyword evidence="2" id="KW-0067">ATP-binding</keyword>
<dbReference type="GO" id="GO:0005524">
    <property type="term" value="F:ATP binding"/>
    <property type="evidence" value="ECO:0007669"/>
    <property type="project" value="UniProtKB-KW"/>
</dbReference>
<dbReference type="Pfam" id="PF25601">
    <property type="entry name" value="AAA_lid_14"/>
    <property type="match status" value="1"/>
</dbReference>
<gene>
    <name evidence="7" type="ORF">CEX98_12725</name>
</gene>
<dbReference type="Proteomes" id="UP000228621">
    <property type="component" value="Unassembled WGS sequence"/>
</dbReference>
<dbReference type="InterPro" id="IPR058031">
    <property type="entry name" value="AAA_lid_NorR"/>
</dbReference>
<proteinExistence type="predicted"/>
<keyword evidence="5" id="KW-0804">Transcription</keyword>
<dbReference type="InterPro" id="IPR025944">
    <property type="entry name" value="Sigma_54_int_dom_CS"/>
</dbReference>
<dbReference type="Gene3D" id="1.10.10.60">
    <property type="entry name" value="Homeodomain-like"/>
    <property type="match status" value="1"/>
</dbReference>
<keyword evidence="4" id="KW-0238">DNA-binding</keyword>
<dbReference type="AlphaFoldDB" id="A0A2A5JPN3"/>
<comment type="caution">
    <text evidence="7">The sequence shown here is derived from an EMBL/GenBank/DDBJ whole genome shotgun (WGS) entry which is preliminary data.</text>
</comment>
<dbReference type="InterPro" id="IPR025943">
    <property type="entry name" value="Sigma_54_int_dom_ATP-bd_2"/>
</dbReference>
<evidence type="ECO:0000313" key="8">
    <source>
        <dbReference type="Proteomes" id="UP000228621"/>
    </source>
</evidence>
<dbReference type="InterPro" id="IPR002197">
    <property type="entry name" value="HTH_Fis"/>
</dbReference>
<dbReference type="PROSITE" id="PS00688">
    <property type="entry name" value="SIGMA54_INTERACT_3"/>
    <property type="match status" value="1"/>
</dbReference>
<dbReference type="FunFam" id="3.40.50.300:FF:000006">
    <property type="entry name" value="DNA-binding transcriptional regulator NtrC"/>
    <property type="match status" value="1"/>
</dbReference>
<protein>
    <submittedName>
        <fullName evidence="7">Nitric oxide reductase transcription regulator</fullName>
    </submittedName>
</protein>